<evidence type="ECO:0000256" key="2">
    <source>
        <dbReference type="SAM" id="Phobius"/>
    </source>
</evidence>
<evidence type="ECO:0000256" key="1">
    <source>
        <dbReference type="SAM" id="MobiDB-lite"/>
    </source>
</evidence>
<name>A0ABU3J3A7_9ACTN</name>
<proteinExistence type="predicted"/>
<organism evidence="3 4">
    <name type="scientific">Streptomyces thermocarboxydus</name>
    <dbReference type="NCBI Taxonomy" id="59299"/>
    <lineage>
        <taxon>Bacteria</taxon>
        <taxon>Bacillati</taxon>
        <taxon>Actinomycetota</taxon>
        <taxon>Actinomycetes</taxon>
        <taxon>Kitasatosporales</taxon>
        <taxon>Streptomycetaceae</taxon>
        <taxon>Streptomyces</taxon>
    </lineage>
</organism>
<feature type="region of interest" description="Disordered" evidence="1">
    <location>
        <begin position="331"/>
        <end position="352"/>
    </location>
</feature>
<keyword evidence="2" id="KW-1133">Transmembrane helix</keyword>
<dbReference type="Proteomes" id="UP001257895">
    <property type="component" value="Unassembled WGS sequence"/>
</dbReference>
<protein>
    <submittedName>
        <fullName evidence="3">Porin PorA family protein</fullName>
    </submittedName>
</protein>
<comment type="caution">
    <text evidence="3">The sequence shown here is derived from an EMBL/GenBank/DDBJ whole genome shotgun (WGS) entry which is preliminary data.</text>
</comment>
<keyword evidence="4" id="KW-1185">Reference proteome</keyword>
<evidence type="ECO:0000313" key="4">
    <source>
        <dbReference type="Proteomes" id="UP001257895"/>
    </source>
</evidence>
<dbReference type="RefSeq" id="WP_346082755.1">
    <property type="nucleotide sequence ID" value="NZ_BAAAGV010000007.1"/>
</dbReference>
<keyword evidence="2" id="KW-0472">Membrane</keyword>
<feature type="transmembrane region" description="Helical" evidence="2">
    <location>
        <begin position="308"/>
        <end position="326"/>
    </location>
</feature>
<evidence type="ECO:0000313" key="3">
    <source>
        <dbReference type="EMBL" id="MDT6969536.1"/>
    </source>
</evidence>
<feature type="region of interest" description="Disordered" evidence="1">
    <location>
        <begin position="104"/>
        <end position="153"/>
    </location>
</feature>
<keyword evidence="2" id="KW-0812">Transmembrane</keyword>
<dbReference type="EMBL" id="JASKMB010000004">
    <property type="protein sequence ID" value="MDT6969536.1"/>
    <property type="molecule type" value="Genomic_DNA"/>
</dbReference>
<accession>A0ABU3J3A7</accession>
<dbReference type="Pfam" id="PF11271">
    <property type="entry name" value="PorA"/>
    <property type="match status" value="1"/>
</dbReference>
<gene>
    <name evidence="3" type="ORF">QNO05_06665</name>
</gene>
<reference evidence="3 4" key="1">
    <citation type="submission" date="2023-05" db="EMBL/GenBank/DDBJ databases">
        <title>Streptomyces fuscus sp. nov., a brown-black pigment producing actinomyces isolated from dry sand of Sea duck farm.</title>
        <authorList>
            <person name="Xie J."/>
            <person name="Shen N."/>
        </authorList>
    </citation>
    <scope>NUCLEOTIDE SEQUENCE [LARGE SCALE GENOMIC DNA]</scope>
    <source>
        <strain evidence="3 4">CGMCC 4.1883</strain>
    </source>
</reference>
<sequence>MSLRRSSIVLITIAVILAAVAAVLRFIVAPNATKLPEDADQTVHYAGKAAMLDAEALQSGDTANALRTDIPVTVDRRVRVTSTHGDTAVLRDVMTVHVGQQTLPSSKTYAVDRRSREGTTPPASTAAEPSRGALSSAFPPDAARDDSYDYYDSTTRSTVPVRYTSSAEREGRSVNVYEIKIDAPVKDPAVLKPLPAALPKALLAGLVPTLDSTARARLTPEALSALPDPVPLTYQGRSTLVAYIDRQTGIAIDQKVDQKIVATTTVDGEPTSLLPVSALAFAVTSESSKDLGDTAASAGLLLTVLSDVTPLVLIVVAALLLVIVFIRARSRKPGSTPASGDAPVATSPAQPL</sequence>
<dbReference type="InterPro" id="IPR021424">
    <property type="entry name" value="PorA"/>
</dbReference>